<proteinExistence type="predicted"/>
<evidence type="ECO:0000313" key="1">
    <source>
        <dbReference type="EMBL" id="SLN27317.1"/>
    </source>
</evidence>
<dbReference type="EMBL" id="FWFO01000001">
    <property type="protein sequence ID" value="SLN27317.1"/>
    <property type="molecule type" value="Genomic_DNA"/>
</dbReference>
<dbReference type="InterPro" id="IPR010342">
    <property type="entry name" value="DUF938"/>
</dbReference>
<dbReference type="OrthoDB" id="5525831at2"/>
<evidence type="ECO:0000313" key="2">
    <source>
        <dbReference type="Proteomes" id="UP000193077"/>
    </source>
</evidence>
<gene>
    <name evidence="1" type="ORF">TRL7639_01026</name>
</gene>
<dbReference type="SUPFAM" id="SSF53335">
    <property type="entry name" value="S-adenosyl-L-methionine-dependent methyltransferases"/>
    <property type="match status" value="1"/>
</dbReference>
<sequence>MSKRTLPPTASVAEAGEGARLVAPAASRNVDAIGALLEQVAPRSGNVLEIASGTGQHVATFAPRFPDLIWQPTDVDAERLASIDSYARGLGNIQPAQILDATCPGWAAAYPNQSLVLLVNLLHLISWGEARTVVTESAQSLRPGGRLVLYGPFMRQGELTSEGDVRFHQSLTAQDPEIGYKNDQEVVDAVERAGLTLVDMVDMPANNLALIAERPTA</sequence>
<dbReference type="PANTHER" id="PTHR20974:SF0">
    <property type="entry name" value="UPF0585 PROTEIN CG18661"/>
    <property type="match status" value="1"/>
</dbReference>
<accession>A0A1Y5RXL2</accession>
<dbReference type="RefSeq" id="WP_085794683.1">
    <property type="nucleotide sequence ID" value="NZ_FWFO01000001.1"/>
</dbReference>
<dbReference type="InterPro" id="IPR029063">
    <property type="entry name" value="SAM-dependent_MTases_sf"/>
</dbReference>
<name>A0A1Y5RXL2_9RHOB</name>
<reference evidence="1 2" key="1">
    <citation type="submission" date="2017-03" db="EMBL/GenBank/DDBJ databases">
        <authorList>
            <person name="Afonso C.L."/>
            <person name="Miller P.J."/>
            <person name="Scott M.A."/>
            <person name="Spackman E."/>
            <person name="Goraichik I."/>
            <person name="Dimitrov K.M."/>
            <person name="Suarez D.L."/>
            <person name="Swayne D.E."/>
        </authorList>
    </citation>
    <scope>NUCLEOTIDE SEQUENCE [LARGE SCALE GENOMIC DNA]</scope>
    <source>
        <strain evidence="1 2">CECT 7639</strain>
    </source>
</reference>
<protein>
    <recommendedName>
        <fullName evidence="3">Methyltransferase domain protein</fullName>
    </recommendedName>
</protein>
<evidence type="ECO:0008006" key="3">
    <source>
        <dbReference type="Google" id="ProtNLM"/>
    </source>
</evidence>
<dbReference type="Pfam" id="PF06080">
    <property type="entry name" value="DUF938"/>
    <property type="match status" value="1"/>
</dbReference>
<dbReference type="Gene3D" id="3.40.50.150">
    <property type="entry name" value="Vaccinia Virus protein VP39"/>
    <property type="match status" value="1"/>
</dbReference>
<organism evidence="1 2">
    <name type="scientific">Falsiruegeria litorea R37</name>
    <dbReference type="NCBI Taxonomy" id="1200284"/>
    <lineage>
        <taxon>Bacteria</taxon>
        <taxon>Pseudomonadati</taxon>
        <taxon>Pseudomonadota</taxon>
        <taxon>Alphaproteobacteria</taxon>
        <taxon>Rhodobacterales</taxon>
        <taxon>Roseobacteraceae</taxon>
        <taxon>Falsiruegeria</taxon>
    </lineage>
</organism>
<dbReference type="PANTHER" id="PTHR20974">
    <property type="entry name" value="UPF0585 PROTEIN CG18661"/>
    <property type="match status" value="1"/>
</dbReference>
<dbReference type="Proteomes" id="UP000193077">
    <property type="component" value="Unassembled WGS sequence"/>
</dbReference>
<keyword evidence="2" id="KW-1185">Reference proteome</keyword>
<dbReference type="AlphaFoldDB" id="A0A1Y5RXL2"/>